<proteinExistence type="predicted"/>
<protein>
    <submittedName>
        <fullName evidence="4">NAD(P)-dependent oxidoreductase</fullName>
    </submittedName>
</protein>
<keyword evidence="1" id="KW-0560">Oxidoreductase</keyword>
<name>A0ABU5IG11_9BURK</name>
<evidence type="ECO:0000313" key="5">
    <source>
        <dbReference type="Proteomes" id="UP001293718"/>
    </source>
</evidence>
<accession>A0ABU5IG11</accession>
<dbReference type="PANTHER" id="PTHR43333:SF1">
    <property type="entry name" value="D-ISOMER SPECIFIC 2-HYDROXYACID DEHYDROGENASE NAD-BINDING DOMAIN-CONTAINING PROTEIN"/>
    <property type="match status" value="1"/>
</dbReference>
<feature type="domain" description="D-isomer specific 2-hydroxyacid dehydrogenase NAD-binding" evidence="3">
    <location>
        <begin position="23"/>
        <end position="181"/>
    </location>
</feature>
<evidence type="ECO:0000256" key="1">
    <source>
        <dbReference type="ARBA" id="ARBA00023002"/>
    </source>
</evidence>
<dbReference type="Proteomes" id="UP001293718">
    <property type="component" value="Unassembled WGS sequence"/>
</dbReference>
<reference evidence="4 5" key="1">
    <citation type="submission" date="2023-11" db="EMBL/GenBank/DDBJ databases">
        <title>Draft genome of Azohydromonas lata strain H1 (DSM1123), a polyhydroxyalkanoate producer.</title>
        <authorList>
            <person name="Traversa D."/>
            <person name="D'Addabbo P."/>
            <person name="Pazzani C."/>
            <person name="Manzari C."/>
            <person name="Chiara M."/>
            <person name="Scrascia M."/>
        </authorList>
    </citation>
    <scope>NUCLEOTIDE SEQUENCE [LARGE SCALE GENOMIC DNA]</scope>
    <source>
        <strain evidence="4 5">H1</strain>
    </source>
</reference>
<dbReference type="SUPFAM" id="SSF51735">
    <property type="entry name" value="NAD(P)-binding Rossmann-fold domains"/>
    <property type="match status" value="1"/>
</dbReference>
<evidence type="ECO:0000256" key="2">
    <source>
        <dbReference type="ARBA" id="ARBA00023027"/>
    </source>
</evidence>
<dbReference type="InterPro" id="IPR036291">
    <property type="entry name" value="NAD(P)-bd_dom_sf"/>
</dbReference>
<gene>
    <name evidence="4" type="ORF">SM757_15850</name>
</gene>
<dbReference type="PANTHER" id="PTHR43333">
    <property type="entry name" value="2-HACID_DH_C DOMAIN-CONTAINING PROTEIN"/>
    <property type="match status" value="1"/>
</dbReference>
<dbReference type="Gene3D" id="3.40.50.720">
    <property type="entry name" value="NAD(P)-binding Rossmann-like Domain"/>
    <property type="match status" value="2"/>
</dbReference>
<keyword evidence="5" id="KW-1185">Reference proteome</keyword>
<sequence length="219" mass="23184">MSSQTIAEYALACVLQHALRLQERRVRDPSQWALSPAPGLVGRTLGLYGFGGIGQALAHKALALGMRVLALRRSDAPLEVPGVARTASLADLLAASDHLVLAAPGTAATRHVIDAESLAHARPGLHLVNVARGSLVDQEALRAALDDGRVGFASLDVAEPEPLPAGHWLYQHPRVQLTPHTCAIGPQVQDALLDKVLQGLDALQRGEAPSDLVNLQRGY</sequence>
<evidence type="ECO:0000313" key="4">
    <source>
        <dbReference type="EMBL" id="MDZ5458052.1"/>
    </source>
</evidence>
<dbReference type="RefSeq" id="WP_322466230.1">
    <property type="nucleotide sequence ID" value="NZ_JAXOJX010000025.1"/>
</dbReference>
<evidence type="ECO:0000259" key="3">
    <source>
        <dbReference type="Pfam" id="PF02826"/>
    </source>
</evidence>
<comment type="caution">
    <text evidence="4">The sequence shown here is derived from an EMBL/GenBank/DDBJ whole genome shotgun (WGS) entry which is preliminary data.</text>
</comment>
<dbReference type="Pfam" id="PF02826">
    <property type="entry name" value="2-Hacid_dh_C"/>
    <property type="match status" value="1"/>
</dbReference>
<dbReference type="InterPro" id="IPR006140">
    <property type="entry name" value="D-isomer_DH_NAD-bd"/>
</dbReference>
<keyword evidence="2" id="KW-0520">NAD</keyword>
<dbReference type="EMBL" id="JAXOJX010000025">
    <property type="protein sequence ID" value="MDZ5458052.1"/>
    <property type="molecule type" value="Genomic_DNA"/>
</dbReference>
<organism evidence="4 5">
    <name type="scientific">Azohydromonas lata</name>
    <dbReference type="NCBI Taxonomy" id="45677"/>
    <lineage>
        <taxon>Bacteria</taxon>
        <taxon>Pseudomonadati</taxon>
        <taxon>Pseudomonadota</taxon>
        <taxon>Betaproteobacteria</taxon>
        <taxon>Burkholderiales</taxon>
        <taxon>Sphaerotilaceae</taxon>
        <taxon>Azohydromonas</taxon>
    </lineage>
</organism>